<keyword evidence="5" id="KW-0804">Transcription</keyword>
<evidence type="ECO:0000256" key="6">
    <source>
        <dbReference type="PROSITE-ProRule" id="PRU00169"/>
    </source>
</evidence>
<dbReference type="Proteomes" id="UP000028715">
    <property type="component" value="Unassembled WGS sequence"/>
</dbReference>
<sequence>MKILLLEDDFTLSKEISAFFTSKGFECFPYYDGSLLLKKYLAYEYDLIILDINVPGINGIDVCKGIREVDKKTPIIMLTAFSEIEDKLASFDNGADDYLVKPFHFEELHARISSLLRRKEIPQQSEKKILIQDLEILEEEMKVFRVGEEIKLTPKEFKLILILAQAKGKVLSKQFIAEKLWDYHIETNQNTIEVYINFLRKKIDKDHEIKLIRTKVGYGYYLSDQE</sequence>
<dbReference type="InterPro" id="IPR001867">
    <property type="entry name" value="OmpR/PhoB-type_DNA-bd"/>
</dbReference>
<evidence type="ECO:0000256" key="7">
    <source>
        <dbReference type="PROSITE-ProRule" id="PRU01091"/>
    </source>
</evidence>
<dbReference type="PROSITE" id="PS50110">
    <property type="entry name" value="RESPONSE_REGULATORY"/>
    <property type="match status" value="1"/>
</dbReference>
<dbReference type="OrthoDB" id="9790442at2"/>
<evidence type="ECO:0000313" key="11">
    <source>
        <dbReference type="Proteomes" id="UP000028715"/>
    </source>
</evidence>
<accession>A0A085ZE59</accession>
<dbReference type="SMART" id="SM00862">
    <property type="entry name" value="Trans_reg_C"/>
    <property type="match status" value="1"/>
</dbReference>
<dbReference type="PANTHER" id="PTHR48111">
    <property type="entry name" value="REGULATOR OF RPOS"/>
    <property type="match status" value="1"/>
</dbReference>
<dbReference type="SMART" id="SM00448">
    <property type="entry name" value="REC"/>
    <property type="match status" value="1"/>
</dbReference>
<evidence type="ECO:0000256" key="4">
    <source>
        <dbReference type="ARBA" id="ARBA00023125"/>
    </source>
</evidence>
<keyword evidence="2" id="KW-0902">Two-component regulatory system</keyword>
<dbReference type="Gene3D" id="6.10.250.690">
    <property type="match status" value="1"/>
</dbReference>
<evidence type="ECO:0000259" key="8">
    <source>
        <dbReference type="PROSITE" id="PS50110"/>
    </source>
</evidence>
<evidence type="ECO:0000259" key="9">
    <source>
        <dbReference type="PROSITE" id="PS51755"/>
    </source>
</evidence>
<keyword evidence="4 7" id="KW-0238">DNA-binding</keyword>
<proteinExistence type="predicted"/>
<dbReference type="RefSeq" id="WP_035690086.1">
    <property type="nucleotide sequence ID" value="NZ_JPRL01000004.1"/>
</dbReference>
<dbReference type="Pfam" id="PF00072">
    <property type="entry name" value="Response_reg"/>
    <property type="match status" value="1"/>
</dbReference>
<dbReference type="GO" id="GO:0032993">
    <property type="term" value="C:protein-DNA complex"/>
    <property type="evidence" value="ECO:0007669"/>
    <property type="project" value="TreeGrafter"/>
</dbReference>
<evidence type="ECO:0000313" key="10">
    <source>
        <dbReference type="EMBL" id="KFF02723.1"/>
    </source>
</evidence>
<evidence type="ECO:0000256" key="5">
    <source>
        <dbReference type="ARBA" id="ARBA00023163"/>
    </source>
</evidence>
<evidence type="ECO:0000256" key="2">
    <source>
        <dbReference type="ARBA" id="ARBA00023012"/>
    </source>
</evidence>
<dbReference type="Pfam" id="PF00486">
    <property type="entry name" value="Trans_reg_C"/>
    <property type="match status" value="1"/>
</dbReference>
<reference evidence="10 11" key="1">
    <citation type="submission" date="2014-07" db="EMBL/GenBank/DDBJ databases">
        <title>Genome of Flavobacterium reichenbachii LMG 25512.</title>
        <authorList>
            <person name="Stropko S.J."/>
            <person name="Pipes S.E."/>
            <person name="Newman J.D."/>
        </authorList>
    </citation>
    <scope>NUCLEOTIDE SEQUENCE [LARGE SCALE GENOMIC DNA]</scope>
    <source>
        <strain evidence="10 11">LMG 25512</strain>
    </source>
</reference>
<keyword evidence="3" id="KW-0805">Transcription regulation</keyword>
<dbReference type="AlphaFoldDB" id="A0A085ZE59"/>
<organism evidence="10 11">
    <name type="scientific">Flavobacterium reichenbachii</name>
    <dbReference type="NCBI Taxonomy" id="362418"/>
    <lineage>
        <taxon>Bacteria</taxon>
        <taxon>Pseudomonadati</taxon>
        <taxon>Bacteroidota</taxon>
        <taxon>Flavobacteriia</taxon>
        <taxon>Flavobacteriales</taxon>
        <taxon>Flavobacteriaceae</taxon>
        <taxon>Flavobacterium</taxon>
    </lineage>
</organism>
<dbReference type="EMBL" id="JPRL01000004">
    <property type="protein sequence ID" value="KFF02723.1"/>
    <property type="molecule type" value="Genomic_DNA"/>
</dbReference>
<dbReference type="InterPro" id="IPR011006">
    <property type="entry name" value="CheY-like_superfamily"/>
</dbReference>
<protein>
    <submittedName>
        <fullName evidence="10">Transcriptional regulator</fullName>
    </submittedName>
</protein>
<feature type="domain" description="Response regulatory" evidence="8">
    <location>
        <begin position="2"/>
        <end position="116"/>
    </location>
</feature>
<comment type="caution">
    <text evidence="10">The sequence shown here is derived from an EMBL/GenBank/DDBJ whole genome shotgun (WGS) entry which is preliminary data.</text>
</comment>
<dbReference type="STRING" id="362418.IW19_23990"/>
<dbReference type="GO" id="GO:0000156">
    <property type="term" value="F:phosphorelay response regulator activity"/>
    <property type="evidence" value="ECO:0007669"/>
    <property type="project" value="TreeGrafter"/>
</dbReference>
<dbReference type="CDD" id="cd00383">
    <property type="entry name" value="trans_reg_C"/>
    <property type="match status" value="1"/>
</dbReference>
<dbReference type="PROSITE" id="PS51755">
    <property type="entry name" value="OMPR_PHOB"/>
    <property type="match status" value="1"/>
</dbReference>
<keyword evidence="11" id="KW-1185">Reference proteome</keyword>
<evidence type="ECO:0000256" key="1">
    <source>
        <dbReference type="ARBA" id="ARBA00022553"/>
    </source>
</evidence>
<name>A0A085ZE59_9FLAO</name>
<dbReference type="SUPFAM" id="SSF52172">
    <property type="entry name" value="CheY-like"/>
    <property type="match status" value="1"/>
</dbReference>
<gene>
    <name evidence="10" type="ORF">IW19_23990</name>
</gene>
<feature type="DNA-binding region" description="OmpR/PhoB-type" evidence="7">
    <location>
        <begin position="126"/>
        <end position="224"/>
    </location>
</feature>
<dbReference type="GO" id="GO:0000976">
    <property type="term" value="F:transcription cis-regulatory region binding"/>
    <property type="evidence" value="ECO:0007669"/>
    <property type="project" value="TreeGrafter"/>
</dbReference>
<feature type="domain" description="OmpR/PhoB-type" evidence="9">
    <location>
        <begin position="126"/>
        <end position="224"/>
    </location>
</feature>
<feature type="modified residue" description="4-aspartylphosphate" evidence="6">
    <location>
        <position position="51"/>
    </location>
</feature>
<dbReference type="GO" id="GO:0006355">
    <property type="term" value="P:regulation of DNA-templated transcription"/>
    <property type="evidence" value="ECO:0007669"/>
    <property type="project" value="InterPro"/>
</dbReference>
<dbReference type="InterPro" id="IPR001789">
    <property type="entry name" value="Sig_transdc_resp-reg_receiver"/>
</dbReference>
<dbReference type="eggNOG" id="COG0745">
    <property type="taxonomic scope" value="Bacteria"/>
</dbReference>
<dbReference type="Gene3D" id="3.40.50.2300">
    <property type="match status" value="1"/>
</dbReference>
<dbReference type="InterPro" id="IPR039420">
    <property type="entry name" value="WalR-like"/>
</dbReference>
<dbReference type="GO" id="GO:0005829">
    <property type="term" value="C:cytosol"/>
    <property type="evidence" value="ECO:0007669"/>
    <property type="project" value="TreeGrafter"/>
</dbReference>
<dbReference type="PANTHER" id="PTHR48111:SF22">
    <property type="entry name" value="REGULATOR OF RPOS"/>
    <property type="match status" value="1"/>
</dbReference>
<evidence type="ECO:0000256" key="3">
    <source>
        <dbReference type="ARBA" id="ARBA00023015"/>
    </source>
</evidence>
<dbReference type="InterPro" id="IPR036388">
    <property type="entry name" value="WH-like_DNA-bd_sf"/>
</dbReference>
<keyword evidence="1 6" id="KW-0597">Phosphoprotein</keyword>
<dbReference type="Gene3D" id="1.10.10.10">
    <property type="entry name" value="Winged helix-like DNA-binding domain superfamily/Winged helix DNA-binding domain"/>
    <property type="match status" value="1"/>
</dbReference>